<dbReference type="PANTHER" id="PTHR22589">
    <property type="entry name" value="CARNITINE O-ACYLTRANSFERASE"/>
    <property type="match status" value="1"/>
</dbReference>
<dbReference type="PANTHER" id="PTHR22589:SF105">
    <property type="entry name" value="CARNITINE O-PALMITOYLTRANSFERASE"/>
    <property type="match status" value="1"/>
</dbReference>
<dbReference type="InterPro" id="IPR023213">
    <property type="entry name" value="CAT-like_dom_sf"/>
</dbReference>
<dbReference type="Gene3D" id="3.30.559.10">
    <property type="entry name" value="Chloramphenicol acetyltransferase-like domain"/>
    <property type="match status" value="1"/>
</dbReference>
<keyword evidence="1" id="KW-0812">Transmembrane</keyword>
<evidence type="ECO:0000313" key="3">
    <source>
        <dbReference type="Proteomes" id="UP001331515"/>
    </source>
</evidence>
<feature type="transmembrane region" description="Helical" evidence="1">
    <location>
        <begin position="151"/>
        <end position="173"/>
    </location>
</feature>
<evidence type="ECO:0000313" key="2">
    <source>
        <dbReference type="EMBL" id="KAK5914710.1"/>
    </source>
</evidence>
<dbReference type="SUPFAM" id="SSF52777">
    <property type="entry name" value="CoA-dependent acyltransferases"/>
    <property type="match status" value="1"/>
</dbReference>
<feature type="transmembrane region" description="Helical" evidence="1">
    <location>
        <begin position="99"/>
        <end position="120"/>
    </location>
</feature>
<reference evidence="2 3" key="1">
    <citation type="journal article" date="2023" name="Mol. Biol. Evol.">
        <title>Genomics of Secondarily Temperate Adaptation in the Only Non-Antarctic Icefish.</title>
        <authorList>
            <person name="Rivera-Colon A.G."/>
            <person name="Rayamajhi N."/>
            <person name="Minhas B.F."/>
            <person name="Madrigal G."/>
            <person name="Bilyk K.T."/>
            <person name="Yoon V."/>
            <person name="Hune M."/>
            <person name="Gregory S."/>
            <person name="Cheng C.H.C."/>
            <person name="Catchen J.M."/>
        </authorList>
    </citation>
    <scope>NUCLEOTIDE SEQUENCE [LARGE SCALE GENOMIC DNA]</scope>
    <source>
        <tissue evidence="2">White muscle</tissue>
    </source>
</reference>
<keyword evidence="3" id="KW-1185">Reference proteome</keyword>
<dbReference type="GO" id="GO:0009437">
    <property type="term" value="P:carnitine metabolic process"/>
    <property type="evidence" value="ECO:0007669"/>
    <property type="project" value="TreeGrafter"/>
</dbReference>
<gene>
    <name evidence="2" type="ORF">CgunFtcFv8_009129</name>
</gene>
<name>A0AAN8D576_CHAGU</name>
<accession>A0AAN8D576</accession>
<proteinExistence type="predicted"/>
<keyword evidence="1" id="KW-1133">Transmembrane helix</keyword>
<dbReference type="InterPro" id="IPR000542">
    <property type="entry name" value="Carn_acyl_trans"/>
</dbReference>
<evidence type="ECO:0000256" key="1">
    <source>
        <dbReference type="SAM" id="Phobius"/>
    </source>
</evidence>
<keyword evidence="1" id="KW-0472">Membrane</keyword>
<sequence length="240" mass="26762">MCFHLRGRVLMSHVVTVADDGYGVSYIIVGEEMINFHVSSKHSCSETNDELGQTYGIKNTSDVKDMMACSAGQICHDTKEKMCSVLTSCYDQNGVIKGVYPASPSSWLFVVIAILATMYMRSDPSMGLITKIQQHLPLSLHVSLSAQGQTMLSALLFSTLLWLSLILALRFCLKLLLSYHQWMFEQHGRVSNTTKIWVTLLRLLSSRKPLLYSYQTSLPHLPVPVIKRPSAGTCCRLAPC</sequence>
<comment type="caution">
    <text evidence="2">The sequence shown here is derived from an EMBL/GenBank/DDBJ whole genome shotgun (WGS) entry which is preliminary data.</text>
</comment>
<dbReference type="GO" id="GO:0004095">
    <property type="term" value="F:carnitine O-palmitoyltransferase activity"/>
    <property type="evidence" value="ECO:0007669"/>
    <property type="project" value="TreeGrafter"/>
</dbReference>
<protein>
    <submittedName>
        <fullName evidence="2">Uncharacterized protein</fullName>
    </submittedName>
</protein>
<organism evidence="2 3">
    <name type="scientific">Champsocephalus gunnari</name>
    <name type="common">Mackerel icefish</name>
    <dbReference type="NCBI Taxonomy" id="52237"/>
    <lineage>
        <taxon>Eukaryota</taxon>
        <taxon>Metazoa</taxon>
        <taxon>Chordata</taxon>
        <taxon>Craniata</taxon>
        <taxon>Vertebrata</taxon>
        <taxon>Euteleostomi</taxon>
        <taxon>Actinopterygii</taxon>
        <taxon>Neopterygii</taxon>
        <taxon>Teleostei</taxon>
        <taxon>Neoteleostei</taxon>
        <taxon>Acanthomorphata</taxon>
        <taxon>Eupercaria</taxon>
        <taxon>Perciformes</taxon>
        <taxon>Notothenioidei</taxon>
        <taxon>Channichthyidae</taxon>
        <taxon>Champsocephalus</taxon>
    </lineage>
</organism>
<dbReference type="Proteomes" id="UP001331515">
    <property type="component" value="Unassembled WGS sequence"/>
</dbReference>
<dbReference type="GO" id="GO:0006631">
    <property type="term" value="P:fatty acid metabolic process"/>
    <property type="evidence" value="ECO:0007669"/>
    <property type="project" value="TreeGrafter"/>
</dbReference>
<dbReference type="AlphaFoldDB" id="A0AAN8D576"/>
<dbReference type="EMBL" id="JAURVH010001527">
    <property type="protein sequence ID" value="KAK5914710.1"/>
    <property type="molecule type" value="Genomic_DNA"/>
</dbReference>
<dbReference type="GO" id="GO:0005739">
    <property type="term" value="C:mitochondrion"/>
    <property type="evidence" value="ECO:0007669"/>
    <property type="project" value="TreeGrafter"/>
</dbReference>